<dbReference type="OrthoDB" id="15808at2759"/>
<dbReference type="GO" id="GO:0004830">
    <property type="term" value="F:tryptophan-tRNA ligase activity"/>
    <property type="evidence" value="ECO:0007669"/>
    <property type="project" value="UniProtKB-EC"/>
</dbReference>
<evidence type="ECO:0000313" key="10">
    <source>
        <dbReference type="EMBL" id="OMJ79202.1"/>
    </source>
</evidence>
<evidence type="ECO:0000256" key="9">
    <source>
        <dbReference type="RuleBase" id="RU363036"/>
    </source>
</evidence>
<reference evidence="10 11" key="1">
    <citation type="submission" date="2016-11" db="EMBL/GenBank/DDBJ databases">
        <title>The macronuclear genome of Stentor coeruleus: a giant cell with tiny introns.</title>
        <authorList>
            <person name="Slabodnick M."/>
            <person name="Ruby J.G."/>
            <person name="Reiff S.B."/>
            <person name="Swart E.C."/>
            <person name="Gosai S."/>
            <person name="Prabakaran S."/>
            <person name="Witkowska E."/>
            <person name="Larue G.E."/>
            <person name="Fisher S."/>
            <person name="Freeman R.M."/>
            <person name="Gunawardena J."/>
            <person name="Chu W."/>
            <person name="Stover N.A."/>
            <person name="Gregory B.D."/>
            <person name="Nowacki M."/>
            <person name="Derisi J."/>
            <person name="Roy S.W."/>
            <person name="Marshall W.F."/>
            <person name="Sood P."/>
        </authorList>
    </citation>
    <scope>NUCLEOTIDE SEQUENCE [LARGE SCALE GENOMIC DNA]</scope>
    <source>
        <strain evidence="10">WM001</strain>
    </source>
</reference>
<dbReference type="GO" id="GO:0005524">
    <property type="term" value="F:ATP binding"/>
    <property type="evidence" value="ECO:0007669"/>
    <property type="project" value="UniProtKB-KW"/>
</dbReference>
<comment type="caution">
    <text evidence="10">The sequence shown here is derived from an EMBL/GenBank/DDBJ whole genome shotgun (WGS) entry which is preliminary data.</text>
</comment>
<sequence length="328" mass="37522">MKLVISGIQPTGLVHLGNYLGTIKPFKNLQANHDTIFLIADQHSISSSYFKASSGQSISYNLISSIKTTFLTLKACGIKNLIFQSQVPELCQLAWILGCISSMSSYEKMSQFQAKKEALTGSSLAIISYPVLMAADILLFKSHQVLIGDDQREHLCLCQDLAIRFNSIFGEYFPIPQEILAKTPRIMNLRDASKKMSKSSRSESTKINILDSPDNIRKKIMKAKTDCIMEVYYDEVNRMELANMIRIYYGIVGEDIVEKEVRKRWKDVLEFKSDLCDVVILEMGKIREKYYEAVYEDKFEKDEEELVDKLKEVGRKNLEEIKKIVGFF</sequence>
<evidence type="ECO:0000256" key="6">
    <source>
        <dbReference type="ARBA" id="ARBA00022917"/>
    </source>
</evidence>
<dbReference type="AlphaFoldDB" id="A0A1R2BQX6"/>
<comment type="similarity">
    <text evidence="1 9">Belongs to the class-I aminoacyl-tRNA synthetase family.</text>
</comment>
<organism evidence="10 11">
    <name type="scientific">Stentor coeruleus</name>
    <dbReference type="NCBI Taxonomy" id="5963"/>
    <lineage>
        <taxon>Eukaryota</taxon>
        <taxon>Sar</taxon>
        <taxon>Alveolata</taxon>
        <taxon>Ciliophora</taxon>
        <taxon>Postciliodesmatophora</taxon>
        <taxon>Heterotrichea</taxon>
        <taxon>Heterotrichida</taxon>
        <taxon>Stentoridae</taxon>
        <taxon>Stentor</taxon>
    </lineage>
</organism>
<dbReference type="NCBIfam" id="TIGR00233">
    <property type="entry name" value="trpS"/>
    <property type="match status" value="1"/>
</dbReference>
<evidence type="ECO:0000256" key="2">
    <source>
        <dbReference type="ARBA" id="ARBA00013161"/>
    </source>
</evidence>
<dbReference type="InterPro" id="IPR014729">
    <property type="entry name" value="Rossmann-like_a/b/a_fold"/>
</dbReference>
<dbReference type="SUPFAM" id="SSF52374">
    <property type="entry name" value="Nucleotidylyl transferase"/>
    <property type="match status" value="1"/>
</dbReference>
<dbReference type="InterPro" id="IPR001412">
    <property type="entry name" value="aa-tRNA-synth_I_CS"/>
</dbReference>
<dbReference type="PANTHER" id="PTHR43766">
    <property type="entry name" value="TRYPTOPHAN--TRNA LIGASE, MITOCHONDRIAL"/>
    <property type="match status" value="1"/>
</dbReference>
<dbReference type="GO" id="GO:0005739">
    <property type="term" value="C:mitochondrion"/>
    <property type="evidence" value="ECO:0007669"/>
    <property type="project" value="TreeGrafter"/>
</dbReference>
<evidence type="ECO:0000256" key="1">
    <source>
        <dbReference type="ARBA" id="ARBA00005594"/>
    </source>
</evidence>
<keyword evidence="3 9" id="KW-0436">Ligase</keyword>
<dbReference type="InterPro" id="IPR002306">
    <property type="entry name" value="Trp-tRNA-ligase"/>
</dbReference>
<dbReference type="Gene3D" id="1.10.240.10">
    <property type="entry name" value="Tyrosyl-Transfer RNA Synthetase"/>
    <property type="match status" value="1"/>
</dbReference>
<dbReference type="EC" id="6.1.1.2" evidence="2"/>
<evidence type="ECO:0000313" key="11">
    <source>
        <dbReference type="Proteomes" id="UP000187209"/>
    </source>
</evidence>
<keyword evidence="7 9" id="KW-0030">Aminoacyl-tRNA synthetase</keyword>
<evidence type="ECO:0000256" key="5">
    <source>
        <dbReference type="ARBA" id="ARBA00022840"/>
    </source>
</evidence>
<dbReference type="EMBL" id="MPUH01000483">
    <property type="protein sequence ID" value="OMJ79202.1"/>
    <property type="molecule type" value="Genomic_DNA"/>
</dbReference>
<evidence type="ECO:0000256" key="7">
    <source>
        <dbReference type="ARBA" id="ARBA00023146"/>
    </source>
</evidence>
<evidence type="ECO:0000256" key="3">
    <source>
        <dbReference type="ARBA" id="ARBA00022598"/>
    </source>
</evidence>
<name>A0A1R2BQX6_9CILI</name>
<keyword evidence="11" id="KW-1185">Reference proteome</keyword>
<dbReference type="PROSITE" id="PS00178">
    <property type="entry name" value="AA_TRNA_LIGASE_I"/>
    <property type="match status" value="1"/>
</dbReference>
<accession>A0A1R2BQX6</accession>
<dbReference type="InterPro" id="IPR002305">
    <property type="entry name" value="aa-tRNA-synth_Ic"/>
</dbReference>
<proteinExistence type="inferred from homology"/>
<dbReference type="Pfam" id="PF00579">
    <property type="entry name" value="tRNA-synt_1b"/>
    <property type="match status" value="1"/>
</dbReference>
<gene>
    <name evidence="10" type="ORF">SteCoe_20854</name>
</gene>
<dbReference type="InterPro" id="IPR050203">
    <property type="entry name" value="Trp-tRNA_synthetase"/>
</dbReference>
<keyword evidence="4 9" id="KW-0547">Nucleotide-binding</keyword>
<dbReference type="PRINTS" id="PR01039">
    <property type="entry name" value="TRNASYNTHTRP"/>
</dbReference>
<dbReference type="PANTHER" id="PTHR43766:SF1">
    <property type="entry name" value="TRYPTOPHAN--TRNA LIGASE, MITOCHONDRIAL"/>
    <property type="match status" value="1"/>
</dbReference>
<evidence type="ECO:0000256" key="8">
    <source>
        <dbReference type="ARBA" id="ARBA00030268"/>
    </source>
</evidence>
<keyword evidence="5 9" id="KW-0067">ATP-binding</keyword>
<dbReference type="Proteomes" id="UP000187209">
    <property type="component" value="Unassembled WGS sequence"/>
</dbReference>
<dbReference type="GO" id="GO:0006436">
    <property type="term" value="P:tryptophanyl-tRNA aminoacylation"/>
    <property type="evidence" value="ECO:0007669"/>
    <property type="project" value="InterPro"/>
</dbReference>
<evidence type="ECO:0000256" key="4">
    <source>
        <dbReference type="ARBA" id="ARBA00022741"/>
    </source>
</evidence>
<protein>
    <recommendedName>
        <fullName evidence="2">tryptophan--tRNA ligase</fullName>
        <ecNumber evidence="2">6.1.1.2</ecNumber>
    </recommendedName>
    <alternativeName>
        <fullName evidence="8">Tryptophanyl-tRNA synthetase</fullName>
    </alternativeName>
</protein>
<dbReference type="Gene3D" id="3.40.50.620">
    <property type="entry name" value="HUPs"/>
    <property type="match status" value="1"/>
</dbReference>
<keyword evidence="6 9" id="KW-0648">Protein biosynthesis</keyword>